<dbReference type="RefSeq" id="WP_047940215.1">
    <property type="nucleotide sequence ID" value="NZ_LDPH01000001.1"/>
</dbReference>
<evidence type="ECO:0000256" key="5">
    <source>
        <dbReference type="ARBA" id="ARBA00022898"/>
    </source>
</evidence>
<keyword evidence="5" id="KW-0663">Pyridoxal phosphate</keyword>
<protein>
    <submittedName>
        <fullName evidence="9">GntR family transcriptional regulator</fullName>
    </submittedName>
</protein>
<dbReference type="OrthoDB" id="9802328at2"/>
<dbReference type="CDD" id="cd00609">
    <property type="entry name" value="AAT_like"/>
    <property type="match status" value="1"/>
</dbReference>
<dbReference type="PANTHER" id="PTHR46577:SF2">
    <property type="entry name" value="TRANSCRIPTIONAL REGULATORY PROTEIN"/>
    <property type="match status" value="1"/>
</dbReference>
<dbReference type="Gene3D" id="3.40.640.10">
    <property type="entry name" value="Type I PLP-dependent aspartate aminotransferase-like (Major domain)"/>
    <property type="match status" value="1"/>
</dbReference>
<dbReference type="SMART" id="SM00345">
    <property type="entry name" value="HTH_GNTR"/>
    <property type="match status" value="1"/>
</dbReference>
<keyword evidence="4" id="KW-0808">Transferase</keyword>
<dbReference type="SUPFAM" id="SSF53383">
    <property type="entry name" value="PLP-dependent transferases"/>
    <property type="match status" value="1"/>
</dbReference>
<dbReference type="PANTHER" id="PTHR46577">
    <property type="entry name" value="HTH-TYPE TRANSCRIPTIONAL REGULATORY PROTEIN GABR"/>
    <property type="match status" value="1"/>
</dbReference>
<reference evidence="9 10" key="1">
    <citation type="submission" date="2015-05" db="EMBL/GenBank/DDBJ databases">
        <title>Whole genome sequence and identification of bacterial endophytes from Costus igneus.</title>
        <authorList>
            <person name="Lee Y.P."/>
            <person name="Gan H.M."/>
            <person name="Eng W."/>
            <person name="Wheatley M.S."/>
            <person name="Caraballo A."/>
            <person name="Polter S."/>
            <person name="Savka M.A."/>
            <person name="Hudson A.O."/>
        </authorList>
    </citation>
    <scope>NUCLEOTIDE SEQUENCE [LARGE SCALE GENOMIC DNA]</scope>
    <source>
        <strain evidence="9 10">RIT379</strain>
    </source>
</reference>
<dbReference type="FunFam" id="3.40.640.10:FF:000023">
    <property type="entry name" value="Transcriptional regulator, GntR family"/>
    <property type="match status" value="1"/>
</dbReference>
<dbReference type="Pfam" id="PF00392">
    <property type="entry name" value="GntR"/>
    <property type="match status" value="1"/>
</dbReference>
<keyword evidence="7" id="KW-0238">DNA-binding</keyword>
<keyword evidence="3" id="KW-0032">Aminotransferase</keyword>
<dbReference type="Pfam" id="PF00155">
    <property type="entry name" value="Aminotran_1_2"/>
    <property type="match status" value="1"/>
</dbReference>
<dbReference type="PATRIC" id="fig|1397.4.peg.434"/>
<evidence type="ECO:0000256" key="7">
    <source>
        <dbReference type="ARBA" id="ARBA00023125"/>
    </source>
</evidence>
<keyword evidence="10" id="KW-1185">Reference proteome</keyword>
<evidence type="ECO:0000256" key="2">
    <source>
        <dbReference type="ARBA" id="ARBA00005384"/>
    </source>
</evidence>
<evidence type="ECO:0000313" key="9">
    <source>
        <dbReference type="EMBL" id="KLV28520.1"/>
    </source>
</evidence>
<evidence type="ECO:0000256" key="3">
    <source>
        <dbReference type="ARBA" id="ARBA00022576"/>
    </source>
</evidence>
<dbReference type="GO" id="GO:0030170">
    <property type="term" value="F:pyridoxal phosphate binding"/>
    <property type="evidence" value="ECO:0007669"/>
    <property type="project" value="InterPro"/>
</dbReference>
<dbReference type="InterPro" id="IPR036390">
    <property type="entry name" value="WH_DNA-bd_sf"/>
</dbReference>
<dbReference type="CDD" id="cd07377">
    <property type="entry name" value="WHTH_GntR"/>
    <property type="match status" value="1"/>
</dbReference>
<dbReference type="Gene3D" id="3.90.1150.10">
    <property type="entry name" value="Aspartate Aminotransferase, domain 1"/>
    <property type="match status" value="1"/>
</dbReference>
<keyword evidence="6" id="KW-0805">Transcription regulation</keyword>
<comment type="similarity">
    <text evidence="2">In the C-terminal section; belongs to the class-I pyridoxal-phosphate-dependent aminotransferase family.</text>
</comment>
<dbReference type="GO" id="GO:0003700">
    <property type="term" value="F:DNA-binding transcription factor activity"/>
    <property type="evidence" value="ECO:0007669"/>
    <property type="project" value="InterPro"/>
</dbReference>
<dbReference type="AlphaFoldDB" id="A0A0J1LHG6"/>
<name>A0A0J1LHG6_NIACI</name>
<dbReference type="InterPro" id="IPR036388">
    <property type="entry name" value="WH-like_DNA-bd_sf"/>
</dbReference>
<organism evidence="9 10">
    <name type="scientific">Niallia circulans</name>
    <name type="common">Bacillus circulans</name>
    <dbReference type="NCBI Taxonomy" id="1397"/>
    <lineage>
        <taxon>Bacteria</taxon>
        <taxon>Bacillati</taxon>
        <taxon>Bacillota</taxon>
        <taxon>Bacilli</taxon>
        <taxon>Bacillales</taxon>
        <taxon>Bacillaceae</taxon>
        <taxon>Niallia</taxon>
    </lineage>
</organism>
<dbReference type="InterPro" id="IPR004839">
    <property type="entry name" value="Aminotransferase_I/II_large"/>
</dbReference>
<dbReference type="InterPro" id="IPR015421">
    <property type="entry name" value="PyrdxlP-dep_Trfase_major"/>
</dbReference>
<comment type="caution">
    <text evidence="9">The sequence shown here is derived from an EMBL/GenBank/DDBJ whole genome shotgun (WGS) entry which is preliminary data.</text>
</comment>
<proteinExistence type="inferred from homology"/>
<evidence type="ECO:0000256" key="4">
    <source>
        <dbReference type="ARBA" id="ARBA00022679"/>
    </source>
</evidence>
<dbReference type="InterPro" id="IPR015422">
    <property type="entry name" value="PyrdxlP-dep_Trfase_small"/>
</dbReference>
<evidence type="ECO:0000256" key="8">
    <source>
        <dbReference type="ARBA" id="ARBA00023163"/>
    </source>
</evidence>
<dbReference type="InterPro" id="IPR000524">
    <property type="entry name" value="Tscrpt_reg_HTH_GntR"/>
</dbReference>
<accession>A0A0J1LHG6</accession>
<dbReference type="InterPro" id="IPR015424">
    <property type="entry name" value="PyrdxlP-dep_Trfase"/>
</dbReference>
<dbReference type="InterPro" id="IPR051446">
    <property type="entry name" value="HTH_trans_reg/aminotransferase"/>
</dbReference>
<keyword evidence="8" id="KW-0804">Transcription</keyword>
<comment type="cofactor">
    <cofactor evidence="1">
        <name>pyridoxal 5'-phosphate</name>
        <dbReference type="ChEBI" id="CHEBI:597326"/>
    </cofactor>
</comment>
<gene>
    <name evidence="9" type="ORF">ABW02_01945</name>
</gene>
<evidence type="ECO:0000256" key="1">
    <source>
        <dbReference type="ARBA" id="ARBA00001933"/>
    </source>
</evidence>
<dbReference type="Proteomes" id="UP000036045">
    <property type="component" value="Unassembled WGS sequence"/>
</dbReference>
<dbReference type="Gene3D" id="1.10.10.10">
    <property type="entry name" value="Winged helix-like DNA-binding domain superfamily/Winged helix DNA-binding domain"/>
    <property type="match status" value="1"/>
</dbReference>
<dbReference type="GO" id="GO:0003677">
    <property type="term" value="F:DNA binding"/>
    <property type="evidence" value="ECO:0007669"/>
    <property type="project" value="UniProtKB-KW"/>
</dbReference>
<dbReference type="SUPFAM" id="SSF46785">
    <property type="entry name" value="Winged helix' DNA-binding domain"/>
    <property type="match status" value="1"/>
</dbReference>
<dbReference type="PRINTS" id="PR00035">
    <property type="entry name" value="HTHGNTR"/>
</dbReference>
<dbReference type="GO" id="GO:0008483">
    <property type="term" value="F:transaminase activity"/>
    <property type="evidence" value="ECO:0007669"/>
    <property type="project" value="UniProtKB-KW"/>
</dbReference>
<evidence type="ECO:0000256" key="6">
    <source>
        <dbReference type="ARBA" id="ARBA00023015"/>
    </source>
</evidence>
<evidence type="ECO:0000313" key="10">
    <source>
        <dbReference type="Proteomes" id="UP000036045"/>
    </source>
</evidence>
<dbReference type="EMBL" id="LDPH01000001">
    <property type="protein sequence ID" value="KLV28520.1"/>
    <property type="molecule type" value="Genomic_DNA"/>
</dbReference>
<sequence>MEWKPNRQVKKAIYKQLAEYIENGIADGSFPLDKPLPSERKLAKLLELNRSTVVAAYDELESNGLIERKRGSGTMISKDIWGITKKRVPSWNRYIEAGSFLPNLPVMQRIRKEMTEHDLINLASGELSEDLFPLSSLRKITSDRAYIGSLGYDHPQGSEVLRKTIANHMEKYRGLQTTPSSILITSGAQQALHLVIQCLLKPGDAVAMEDPSYHYSLPLFESAGVKPYYLTADENGIKPDDLILLYRKHRIKMIFLNPAFQNPSGVSLGQKRRREILEISSQYGIPVVEDDPYSLTSFSGKPLLPLKSMDQNGNVLYISSLSKIVASGLRIGWIIGPKPVIERLSDAKQQIDFGHSSYSQWVANDFLESPSFAVHLDNLVKQLESRRNQIIESLNTYLKGEMEFLTPNGGIHLWCKIKNEVNENRLLEESLKNGVIYAPGSTMGSNANYVRFTYAKETESNIDEGIRRFAAALKSSKE</sequence>
<dbReference type="PROSITE" id="PS50949">
    <property type="entry name" value="HTH_GNTR"/>
    <property type="match status" value="1"/>
</dbReference>